<keyword evidence="2" id="KW-1185">Reference proteome</keyword>
<reference evidence="1" key="1">
    <citation type="submission" date="2020-04" db="EMBL/GenBank/DDBJ databases">
        <title>Genome Assembly and Annotation of Botryosphaeria dothidea sdau 11-99, a Latent Pathogen of Apple Fruit Ring Rot in China.</title>
        <authorList>
            <person name="Yu C."/>
            <person name="Diao Y."/>
            <person name="Lu Q."/>
            <person name="Zhao J."/>
            <person name="Cui S."/>
            <person name="Peng C."/>
            <person name="He B."/>
            <person name="Liu H."/>
        </authorList>
    </citation>
    <scope>NUCLEOTIDE SEQUENCE [LARGE SCALE GENOMIC DNA]</scope>
    <source>
        <strain evidence="1">Sdau11-99</strain>
    </source>
</reference>
<organism evidence="1 2">
    <name type="scientific">Botryosphaeria dothidea</name>
    <dbReference type="NCBI Taxonomy" id="55169"/>
    <lineage>
        <taxon>Eukaryota</taxon>
        <taxon>Fungi</taxon>
        <taxon>Dikarya</taxon>
        <taxon>Ascomycota</taxon>
        <taxon>Pezizomycotina</taxon>
        <taxon>Dothideomycetes</taxon>
        <taxon>Dothideomycetes incertae sedis</taxon>
        <taxon>Botryosphaeriales</taxon>
        <taxon>Botryosphaeriaceae</taxon>
        <taxon>Botryosphaeria</taxon>
    </lineage>
</organism>
<name>A0A8H4J0Z9_9PEZI</name>
<dbReference type="Proteomes" id="UP000572817">
    <property type="component" value="Unassembled WGS sequence"/>
</dbReference>
<protein>
    <submittedName>
        <fullName evidence="1">Uncharacterized protein</fullName>
    </submittedName>
</protein>
<evidence type="ECO:0000313" key="1">
    <source>
        <dbReference type="EMBL" id="KAF4311240.1"/>
    </source>
</evidence>
<gene>
    <name evidence="1" type="ORF">GTA08_BOTSDO13310</name>
</gene>
<dbReference type="EMBL" id="WWBZ02000011">
    <property type="protein sequence ID" value="KAF4311240.1"/>
    <property type="molecule type" value="Genomic_DNA"/>
</dbReference>
<accession>A0A8H4J0Z9</accession>
<comment type="caution">
    <text evidence="1">The sequence shown here is derived from an EMBL/GenBank/DDBJ whole genome shotgun (WGS) entry which is preliminary data.</text>
</comment>
<sequence>MDFEDQLSCQPKYPLSSTLDQGRKRYPTVQLWRTDGNGTWQDIPRERLLQDIRERSHSRELADIIEKCLYDHQMITKNPIEFLDFYNEEILKPLQTYRDQVLSHRKGF</sequence>
<evidence type="ECO:0000313" key="2">
    <source>
        <dbReference type="Proteomes" id="UP000572817"/>
    </source>
</evidence>
<proteinExistence type="predicted"/>
<dbReference type="AlphaFoldDB" id="A0A8H4J0Z9"/>